<dbReference type="EMBL" id="CAJZBQ010000028">
    <property type="protein sequence ID" value="CAG9321259.1"/>
    <property type="molecule type" value="Genomic_DNA"/>
</dbReference>
<organism evidence="1 2">
    <name type="scientific">Blepharisma stoltei</name>
    <dbReference type="NCBI Taxonomy" id="1481888"/>
    <lineage>
        <taxon>Eukaryota</taxon>
        <taxon>Sar</taxon>
        <taxon>Alveolata</taxon>
        <taxon>Ciliophora</taxon>
        <taxon>Postciliodesmatophora</taxon>
        <taxon>Heterotrichea</taxon>
        <taxon>Heterotrichida</taxon>
        <taxon>Blepharismidae</taxon>
        <taxon>Blepharisma</taxon>
    </lineage>
</organism>
<keyword evidence="2" id="KW-1185">Reference proteome</keyword>
<proteinExistence type="predicted"/>
<name>A0AAU9J633_9CILI</name>
<reference evidence="1" key="1">
    <citation type="submission" date="2021-09" db="EMBL/GenBank/DDBJ databases">
        <authorList>
            <consortium name="AG Swart"/>
            <person name="Singh M."/>
            <person name="Singh A."/>
            <person name="Seah K."/>
            <person name="Emmerich C."/>
        </authorList>
    </citation>
    <scope>NUCLEOTIDE SEQUENCE</scope>
    <source>
        <strain evidence="1">ATCC30299</strain>
    </source>
</reference>
<sequence length="89" mass="11105">MRIIKSCYYYIMNYSYLHICFLLRSRKCKTSVCMYWPIKKLTMFAPAEPLLWFVLKWPKDGHRYTQQFGRAVFQEHKIELALWYQEYYK</sequence>
<dbReference type="AlphaFoldDB" id="A0AAU9J633"/>
<gene>
    <name evidence="1" type="ORF">BSTOLATCC_MIC28546</name>
</gene>
<evidence type="ECO:0000313" key="2">
    <source>
        <dbReference type="Proteomes" id="UP001162131"/>
    </source>
</evidence>
<comment type="caution">
    <text evidence="1">The sequence shown here is derived from an EMBL/GenBank/DDBJ whole genome shotgun (WGS) entry which is preliminary data.</text>
</comment>
<protein>
    <submittedName>
        <fullName evidence="1">Uncharacterized protein</fullName>
    </submittedName>
</protein>
<evidence type="ECO:0000313" key="1">
    <source>
        <dbReference type="EMBL" id="CAG9321259.1"/>
    </source>
</evidence>
<dbReference type="Proteomes" id="UP001162131">
    <property type="component" value="Unassembled WGS sequence"/>
</dbReference>
<accession>A0AAU9J633</accession>